<proteinExistence type="predicted"/>
<accession>A0AAV7RIL9</accession>
<comment type="caution">
    <text evidence="2">The sequence shown here is derived from an EMBL/GenBank/DDBJ whole genome shotgun (WGS) entry which is preliminary data.</text>
</comment>
<protein>
    <submittedName>
        <fullName evidence="2">Uncharacterized protein</fullName>
    </submittedName>
</protein>
<reference evidence="2" key="1">
    <citation type="journal article" date="2022" name="bioRxiv">
        <title>Sequencing and chromosome-scale assembly of the giantPleurodeles waltlgenome.</title>
        <authorList>
            <person name="Brown T."/>
            <person name="Elewa A."/>
            <person name="Iarovenko S."/>
            <person name="Subramanian E."/>
            <person name="Araus A.J."/>
            <person name="Petzold A."/>
            <person name="Susuki M."/>
            <person name="Suzuki K.-i.T."/>
            <person name="Hayashi T."/>
            <person name="Toyoda A."/>
            <person name="Oliveira C."/>
            <person name="Osipova E."/>
            <person name="Leigh N.D."/>
            <person name="Simon A."/>
            <person name="Yun M.H."/>
        </authorList>
    </citation>
    <scope>NUCLEOTIDE SEQUENCE</scope>
    <source>
        <strain evidence="2">20211129_DDA</strain>
        <tissue evidence="2">Liver</tissue>
    </source>
</reference>
<name>A0AAV7RIL9_PLEWA</name>
<evidence type="ECO:0000313" key="2">
    <source>
        <dbReference type="EMBL" id="KAJ1152699.1"/>
    </source>
</evidence>
<feature type="compositionally biased region" description="Polar residues" evidence="1">
    <location>
        <begin position="21"/>
        <end position="39"/>
    </location>
</feature>
<feature type="region of interest" description="Disordered" evidence="1">
    <location>
        <begin position="72"/>
        <end position="96"/>
    </location>
</feature>
<gene>
    <name evidence="2" type="ORF">NDU88_005474</name>
</gene>
<evidence type="ECO:0000313" key="3">
    <source>
        <dbReference type="Proteomes" id="UP001066276"/>
    </source>
</evidence>
<organism evidence="2 3">
    <name type="scientific">Pleurodeles waltl</name>
    <name type="common">Iberian ribbed newt</name>
    <dbReference type="NCBI Taxonomy" id="8319"/>
    <lineage>
        <taxon>Eukaryota</taxon>
        <taxon>Metazoa</taxon>
        <taxon>Chordata</taxon>
        <taxon>Craniata</taxon>
        <taxon>Vertebrata</taxon>
        <taxon>Euteleostomi</taxon>
        <taxon>Amphibia</taxon>
        <taxon>Batrachia</taxon>
        <taxon>Caudata</taxon>
        <taxon>Salamandroidea</taxon>
        <taxon>Salamandridae</taxon>
        <taxon>Pleurodelinae</taxon>
        <taxon>Pleurodeles</taxon>
    </lineage>
</organism>
<feature type="region of interest" description="Disordered" evidence="1">
    <location>
        <begin position="1"/>
        <end position="42"/>
    </location>
</feature>
<evidence type="ECO:0000256" key="1">
    <source>
        <dbReference type="SAM" id="MobiDB-lite"/>
    </source>
</evidence>
<keyword evidence="3" id="KW-1185">Reference proteome</keyword>
<dbReference type="AlphaFoldDB" id="A0AAV7RIL9"/>
<dbReference type="EMBL" id="JANPWB010000009">
    <property type="protein sequence ID" value="KAJ1152699.1"/>
    <property type="molecule type" value="Genomic_DNA"/>
</dbReference>
<dbReference type="Proteomes" id="UP001066276">
    <property type="component" value="Chromosome 5"/>
</dbReference>
<sequence length="96" mass="10641">MAGSQKEVAMTAQCRKRRRISQSQARQTRLTKPSPTQSEEGNKLVLRAAASLMEPELSDGVGAEKIRIMTRTDSDSRISTPEDLPHVTPKSSEYII</sequence>